<dbReference type="EMBL" id="JAULSV010000004">
    <property type="protein sequence ID" value="KAK0647078.1"/>
    <property type="molecule type" value="Genomic_DNA"/>
</dbReference>
<dbReference type="Pfam" id="PF12796">
    <property type="entry name" value="Ank_2"/>
    <property type="match status" value="1"/>
</dbReference>
<name>A0AA40CRS4_9PEZI</name>
<dbReference type="Gene3D" id="1.25.40.20">
    <property type="entry name" value="Ankyrin repeat-containing domain"/>
    <property type="match status" value="1"/>
</dbReference>
<gene>
    <name evidence="4" type="ORF">B0T16DRAFT_312182</name>
</gene>
<sequence length="97" mass="10372">MEDDDEEALKILPDAGANVNVVGSDGWTPLMLAVCTWQGCIVFPLIDRGADVNKANLEGRTPLHIAAESGMCWIVEKLISNPGIRVSAKHQSGETAL</sequence>
<dbReference type="InterPro" id="IPR002110">
    <property type="entry name" value="Ankyrin_rpt"/>
</dbReference>
<evidence type="ECO:0000256" key="3">
    <source>
        <dbReference type="PROSITE-ProRule" id="PRU00023"/>
    </source>
</evidence>
<comment type="caution">
    <text evidence="4">The sequence shown here is derived from an EMBL/GenBank/DDBJ whole genome shotgun (WGS) entry which is preliminary data.</text>
</comment>
<keyword evidence="2 3" id="KW-0040">ANK repeat</keyword>
<evidence type="ECO:0000313" key="4">
    <source>
        <dbReference type="EMBL" id="KAK0647078.1"/>
    </source>
</evidence>
<protein>
    <submittedName>
        <fullName evidence="4">Ankyrin repeat-containing domain protein</fullName>
    </submittedName>
</protein>
<feature type="non-terminal residue" evidence="4">
    <location>
        <position position="97"/>
    </location>
</feature>
<feature type="repeat" description="ANK" evidence="3">
    <location>
        <begin position="25"/>
        <end position="57"/>
    </location>
</feature>
<organism evidence="4 5">
    <name type="scientific">Cercophora newfieldiana</name>
    <dbReference type="NCBI Taxonomy" id="92897"/>
    <lineage>
        <taxon>Eukaryota</taxon>
        <taxon>Fungi</taxon>
        <taxon>Dikarya</taxon>
        <taxon>Ascomycota</taxon>
        <taxon>Pezizomycotina</taxon>
        <taxon>Sordariomycetes</taxon>
        <taxon>Sordariomycetidae</taxon>
        <taxon>Sordariales</taxon>
        <taxon>Lasiosphaeriaceae</taxon>
        <taxon>Cercophora</taxon>
    </lineage>
</organism>
<feature type="repeat" description="ANK" evidence="3">
    <location>
        <begin position="58"/>
        <end position="81"/>
    </location>
</feature>
<proteinExistence type="predicted"/>
<keyword evidence="1" id="KW-0677">Repeat</keyword>
<evidence type="ECO:0000256" key="2">
    <source>
        <dbReference type="ARBA" id="ARBA00023043"/>
    </source>
</evidence>
<accession>A0AA40CRS4</accession>
<dbReference type="SMART" id="SM00248">
    <property type="entry name" value="ANK"/>
    <property type="match status" value="2"/>
</dbReference>
<evidence type="ECO:0000256" key="1">
    <source>
        <dbReference type="ARBA" id="ARBA00022737"/>
    </source>
</evidence>
<dbReference type="AlphaFoldDB" id="A0AA40CRS4"/>
<dbReference type="InterPro" id="IPR036770">
    <property type="entry name" value="Ankyrin_rpt-contain_sf"/>
</dbReference>
<dbReference type="SUPFAM" id="SSF48403">
    <property type="entry name" value="Ankyrin repeat"/>
    <property type="match status" value="1"/>
</dbReference>
<keyword evidence="5" id="KW-1185">Reference proteome</keyword>
<dbReference type="PROSITE" id="PS50088">
    <property type="entry name" value="ANK_REPEAT"/>
    <property type="match status" value="2"/>
</dbReference>
<dbReference type="Proteomes" id="UP001174936">
    <property type="component" value="Unassembled WGS sequence"/>
</dbReference>
<evidence type="ECO:0000313" key="5">
    <source>
        <dbReference type="Proteomes" id="UP001174936"/>
    </source>
</evidence>
<reference evidence="4" key="1">
    <citation type="submission" date="2023-06" db="EMBL/GenBank/DDBJ databases">
        <title>Genome-scale phylogeny and comparative genomics of the fungal order Sordariales.</title>
        <authorList>
            <consortium name="Lawrence Berkeley National Laboratory"/>
            <person name="Hensen N."/>
            <person name="Bonometti L."/>
            <person name="Westerberg I."/>
            <person name="Brannstrom I.O."/>
            <person name="Guillou S."/>
            <person name="Cros-Aarteil S."/>
            <person name="Calhoun S."/>
            <person name="Haridas S."/>
            <person name="Kuo A."/>
            <person name="Mondo S."/>
            <person name="Pangilinan J."/>
            <person name="Riley R."/>
            <person name="Labutti K."/>
            <person name="Andreopoulos B."/>
            <person name="Lipzen A."/>
            <person name="Chen C."/>
            <person name="Yanf M."/>
            <person name="Daum C."/>
            <person name="Ng V."/>
            <person name="Clum A."/>
            <person name="Steindorff A."/>
            <person name="Ohm R."/>
            <person name="Martin F."/>
            <person name="Silar P."/>
            <person name="Natvig D."/>
            <person name="Lalanne C."/>
            <person name="Gautier V."/>
            <person name="Ament-Velasquez S.L."/>
            <person name="Kruys A."/>
            <person name="Hutchinson M.I."/>
            <person name="Powell A.J."/>
            <person name="Barry K."/>
            <person name="Miller A.N."/>
            <person name="Grigoriev I.V."/>
            <person name="Debuchy R."/>
            <person name="Gladieux P."/>
            <person name="Thoren M.H."/>
            <person name="Johannesson H."/>
        </authorList>
    </citation>
    <scope>NUCLEOTIDE SEQUENCE</scope>
    <source>
        <strain evidence="4">SMH2532-1</strain>
    </source>
</reference>
<dbReference type="PROSITE" id="PS50297">
    <property type="entry name" value="ANK_REP_REGION"/>
    <property type="match status" value="2"/>
</dbReference>
<dbReference type="PANTHER" id="PTHR24171">
    <property type="entry name" value="ANKYRIN REPEAT DOMAIN-CONTAINING PROTEIN 39-RELATED"/>
    <property type="match status" value="1"/>
</dbReference>